<sequence length="462" mass="47267">MSEDLAGVVAGLMGRAREDLAALVAWASVHDGQHAEACAEAAAAVVALLREVGVDDARTVPTDDGSAAVVGSVAGPPGAPTVLLYSHYDVQPPGDLDDWRDDPWTLTEHDGRWYGRGSADCKGNLVMHLTALRALREADPGGVPVGLRVVCEGSEEASTGGLERLLAADPSLFAADVVVVADAGNVALGTPTVTTSLRGTGSVLVTLRTLAGPVHSGALGGPAPDALAAMVRLLGTLRDDDGETTVDGLDADGRWDGAPYDVARFRADAGVLPGVGLLGRGEPADLVWARPVATVLALDAPPVAGVTAAIQGQARAVVNLRVPPGTDAAAAQRLLVAHLERRAPWGAQVQVQPMTLGRPFAARTDGPALRALEDAMREAYGVDAVHAGQGGSIPLTTALAEVLPGAEVLVCGVEEPACRIHSPGESVHPDELRRAALAEALFLRRLGGTEEAAQDAAAGVTR</sequence>
<reference evidence="5 6" key="1">
    <citation type="submission" date="2019-06" db="EMBL/GenBank/DDBJ databases">
        <title>Sequencing the genomes of 1000 actinobacteria strains.</title>
        <authorList>
            <person name="Klenk H.-P."/>
        </authorList>
    </citation>
    <scope>NUCLEOTIDE SEQUENCE [LARGE SCALE GENOMIC DNA]</scope>
    <source>
        <strain evidence="5 6">DSM 18607</strain>
    </source>
</reference>
<dbReference type="PANTHER" id="PTHR43270">
    <property type="entry name" value="BETA-ALA-HIS DIPEPTIDASE"/>
    <property type="match status" value="1"/>
</dbReference>
<evidence type="ECO:0000256" key="1">
    <source>
        <dbReference type="ARBA" id="ARBA00022670"/>
    </source>
</evidence>
<dbReference type="PANTHER" id="PTHR43270:SF12">
    <property type="entry name" value="SUCCINYL-DIAMINOPIMELATE DESUCCINYLASE"/>
    <property type="match status" value="1"/>
</dbReference>
<dbReference type="Pfam" id="PF07687">
    <property type="entry name" value="M20_dimer"/>
    <property type="match status" value="1"/>
</dbReference>
<dbReference type="RefSeq" id="WP_141849915.1">
    <property type="nucleotide sequence ID" value="NZ_BAAAPR010000023.1"/>
</dbReference>
<dbReference type="EMBL" id="VFMN01000001">
    <property type="protein sequence ID" value="TQJ10733.1"/>
    <property type="molecule type" value="Genomic_DNA"/>
</dbReference>
<dbReference type="NCBIfam" id="NF005914">
    <property type="entry name" value="PRK07907.1"/>
    <property type="match status" value="1"/>
</dbReference>
<keyword evidence="6" id="KW-1185">Reference proteome</keyword>
<dbReference type="Pfam" id="PF01546">
    <property type="entry name" value="Peptidase_M20"/>
    <property type="match status" value="1"/>
</dbReference>
<dbReference type="Gene3D" id="3.40.630.10">
    <property type="entry name" value="Zn peptidases"/>
    <property type="match status" value="1"/>
</dbReference>
<evidence type="ECO:0000259" key="4">
    <source>
        <dbReference type="Pfam" id="PF07687"/>
    </source>
</evidence>
<dbReference type="Gene3D" id="3.30.70.360">
    <property type="match status" value="1"/>
</dbReference>
<dbReference type="OrthoDB" id="9761532at2"/>
<feature type="domain" description="Peptidase M20 dimerisation" evidence="4">
    <location>
        <begin position="204"/>
        <end position="346"/>
    </location>
</feature>
<evidence type="ECO:0000313" key="6">
    <source>
        <dbReference type="Proteomes" id="UP000317893"/>
    </source>
</evidence>
<evidence type="ECO:0000256" key="3">
    <source>
        <dbReference type="ARBA" id="ARBA00022801"/>
    </source>
</evidence>
<name>A0A542E5Y2_9MICO</name>
<comment type="caution">
    <text evidence="5">The sequence shown here is derived from an EMBL/GenBank/DDBJ whole genome shotgun (WGS) entry which is preliminary data.</text>
</comment>
<dbReference type="GO" id="GO:0008233">
    <property type="term" value="F:peptidase activity"/>
    <property type="evidence" value="ECO:0007669"/>
    <property type="project" value="UniProtKB-KW"/>
</dbReference>
<dbReference type="GO" id="GO:0046872">
    <property type="term" value="F:metal ion binding"/>
    <property type="evidence" value="ECO:0007669"/>
    <property type="project" value="UniProtKB-KW"/>
</dbReference>
<dbReference type="AlphaFoldDB" id="A0A542E5Y2"/>
<dbReference type="InterPro" id="IPR011650">
    <property type="entry name" value="Peptidase_M20_dimer"/>
</dbReference>
<proteinExistence type="predicted"/>
<evidence type="ECO:0000256" key="2">
    <source>
        <dbReference type="ARBA" id="ARBA00022723"/>
    </source>
</evidence>
<dbReference type="SUPFAM" id="SSF53187">
    <property type="entry name" value="Zn-dependent exopeptidases"/>
    <property type="match status" value="1"/>
</dbReference>
<dbReference type="GO" id="GO:0006508">
    <property type="term" value="P:proteolysis"/>
    <property type="evidence" value="ECO:0007669"/>
    <property type="project" value="UniProtKB-KW"/>
</dbReference>
<dbReference type="InterPro" id="IPR051458">
    <property type="entry name" value="Cyt/Met_Dipeptidase"/>
</dbReference>
<keyword evidence="1" id="KW-0645">Protease</keyword>
<keyword evidence="3" id="KW-0378">Hydrolase</keyword>
<protein>
    <submittedName>
        <fullName evidence="5">Acetylornithine deacetylase/succinyl-diaminopimelate desuccinylase-like protein</fullName>
    </submittedName>
</protein>
<gene>
    <name evidence="5" type="ORF">FB458_3869</name>
</gene>
<dbReference type="Proteomes" id="UP000317893">
    <property type="component" value="Unassembled WGS sequence"/>
</dbReference>
<accession>A0A542E5Y2</accession>
<evidence type="ECO:0000313" key="5">
    <source>
        <dbReference type="EMBL" id="TQJ10733.1"/>
    </source>
</evidence>
<organism evidence="5 6">
    <name type="scientific">Lapillicoccus jejuensis</name>
    <dbReference type="NCBI Taxonomy" id="402171"/>
    <lineage>
        <taxon>Bacteria</taxon>
        <taxon>Bacillati</taxon>
        <taxon>Actinomycetota</taxon>
        <taxon>Actinomycetes</taxon>
        <taxon>Micrococcales</taxon>
        <taxon>Intrasporangiaceae</taxon>
        <taxon>Lapillicoccus</taxon>
    </lineage>
</organism>
<keyword evidence="2" id="KW-0479">Metal-binding</keyword>
<dbReference type="InterPro" id="IPR002933">
    <property type="entry name" value="Peptidase_M20"/>
</dbReference>